<reference evidence="7" key="1">
    <citation type="submission" date="2023-04" db="EMBL/GenBank/DDBJ databases">
        <authorList>
            <person name="Vijverberg K."/>
            <person name="Xiong W."/>
            <person name="Schranz E."/>
        </authorList>
    </citation>
    <scope>NUCLEOTIDE SEQUENCE</scope>
</reference>
<keyword evidence="5" id="KW-0732">Signal</keyword>
<dbReference type="Pfam" id="PF02181">
    <property type="entry name" value="FH2"/>
    <property type="match status" value="2"/>
</dbReference>
<dbReference type="AlphaFoldDB" id="A0AA35VE64"/>
<dbReference type="Gene3D" id="1.20.58.2220">
    <property type="entry name" value="Formin, FH2 domain"/>
    <property type="match status" value="1"/>
</dbReference>
<evidence type="ECO:0000256" key="2">
    <source>
        <dbReference type="RuleBase" id="RU361260"/>
    </source>
</evidence>
<evidence type="ECO:0000313" key="8">
    <source>
        <dbReference type="EMBL" id="CAI9283566.1"/>
    </source>
</evidence>
<feature type="compositionally biased region" description="Polar residues" evidence="3">
    <location>
        <begin position="210"/>
        <end position="219"/>
    </location>
</feature>
<accession>A0AA35VE64</accession>
<dbReference type="PANTHER" id="PTHR23213">
    <property type="entry name" value="FORMIN-RELATED"/>
    <property type="match status" value="1"/>
</dbReference>
<feature type="compositionally biased region" description="Basic and acidic residues" evidence="3">
    <location>
        <begin position="873"/>
        <end position="888"/>
    </location>
</feature>
<dbReference type="SMART" id="SM00498">
    <property type="entry name" value="FH2"/>
    <property type="match status" value="1"/>
</dbReference>
<feature type="chain" id="PRO_5041588850" description="Formin-like protein" evidence="5">
    <location>
        <begin position="23"/>
        <end position="911"/>
    </location>
</feature>
<keyword evidence="4" id="KW-1133">Transmembrane helix</keyword>
<evidence type="ECO:0000256" key="5">
    <source>
        <dbReference type="SAM" id="SignalP"/>
    </source>
</evidence>
<proteinExistence type="inferred from homology"/>
<dbReference type="PANTHER" id="PTHR23213:SF359">
    <property type="entry name" value="FORMIN-LIKE PROTEIN"/>
    <property type="match status" value="1"/>
</dbReference>
<dbReference type="Proteomes" id="UP001177003">
    <property type="component" value="Chromosome 0"/>
</dbReference>
<name>A0AA35VE64_LACSI</name>
<feature type="domain" description="FH2" evidence="6">
    <location>
        <begin position="463"/>
        <end position="873"/>
    </location>
</feature>
<feature type="compositionally biased region" description="Low complexity" evidence="3">
    <location>
        <begin position="298"/>
        <end position="323"/>
    </location>
</feature>
<keyword evidence="9" id="KW-1185">Reference proteome</keyword>
<feature type="transmembrane region" description="Helical" evidence="4">
    <location>
        <begin position="159"/>
        <end position="182"/>
    </location>
</feature>
<organism evidence="7 9">
    <name type="scientific">Lactuca saligna</name>
    <name type="common">Willowleaf lettuce</name>
    <dbReference type="NCBI Taxonomy" id="75948"/>
    <lineage>
        <taxon>Eukaryota</taxon>
        <taxon>Viridiplantae</taxon>
        <taxon>Streptophyta</taxon>
        <taxon>Embryophyta</taxon>
        <taxon>Tracheophyta</taxon>
        <taxon>Spermatophyta</taxon>
        <taxon>Magnoliopsida</taxon>
        <taxon>eudicotyledons</taxon>
        <taxon>Gunneridae</taxon>
        <taxon>Pentapetalae</taxon>
        <taxon>asterids</taxon>
        <taxon>campanulids</taxon>
        <taxon>Asterales</taxon>
        <taxon>Asteraceae</taxon>
        <taxon>Cichorioideae</taxon>
        <taxon>Cichorieae</taxon>
        <taxon>Lactucinae</taxon>
        <taxon>Lactuca</taxon>
    </lineage>
</organism>
<evidence type="ECO:0000259" key="6">
    <source>
        <dbReference type="PROSITE" id="PS51444"/>
    </source>
</evidence>
<feature type="region of interest" description="Disordered" evidence="3">
    <location>
        <begin position="862"/>
        <end position="911"/>
    </location>
</feature>
<evidence type="ECO:0000313" key="7">
    <source>
        <dbReference type="EMBL" id="CAI9261172.1"/>
    </source>
</evidence>
<gene>
    <name evidence="7" type="ORF">LSALG_LOCUS1969</name>
    <name evidence="8" type="ORF">LSALG_LOCUS23153</name>
</gene>
<dbReference type="InterPro" id="IPR042201">
    <property type="entry name" value="FH2_Formin_sf"/>
</dbReference>
<dbReference type="GO" id="GO:0045010">
    <property type="term" value="P:actin nucleation"/>
    <property type="evidence" value="ECO:0007669"/>
    <property type="project" value="InterPro"/>
</dbReference>
<dbReference type="EMBL" id="OX465086">
    <property type="protein sequence ID" value="CAI9261172.1"/>
    <property type="molecule type" value="Genomic_DNA"/>
</dbReference>
<feature type="region of interest" description="Disordered" evidence="3">
    <location>
        <begin position="203"/>
        <end position="450"/>
    </location>
</feature>
<dbReference type="GO" id="GO:0051015">
    <property type="term" value="F:actin filament binding"/>
    <property type="evidence" value="ECO:0007669"/>
    <property type="project" value="InterPro"/>
</dbReference>
<keyword evidence="4" id="KW-0812">Transmembrane</keyword>
<dbReference type="PROSITE" id="PS51444">
    <property type="entry name" value="FH2"/>
    <property type="match status" value="1"/>
</dbReference>
<evidence type="ECO:0000256" key="3">
    <source>
        <dbReference type="SAM" id="MobiDB-lite"/>
    </source>
</evidence>
<evidence type="ECO:0000256" key="1">
    <source>
        <dbReference type="ARBA" id="ARBA00025793"/>
    </source>
</evidence>
<evidence type="ECO:0000256" key="4">
    <source>
        <dbReference type="SAM" id="Phobius"/>
    </source>
</evidence>
<evidence type="ECO:0000313" key="9">
    <source>
        <dbReference type="Proteomes" id="UP001177003"/>
    </source>
</evidence>
<keyword evidence="4" id="KW-0472">Membrane</keyword>
<dbReference type="EMBL" id="OX465081">
    <property type="protein sequence ID" value="CAI9283566.1"/>
    <property type="molecule type" value="Genomic_DNA"/>
</dbReference>
<feature type="compositionally biased region" description="Pro residues" evidence="3">
    <location>
        <begin position="359"/>
        <end position="420"/>
    </location>
</feature>
<feature type="compositionally biased region" description="Polar residues" evidence="3">
    <location>
        <begin position="889"/>
        <end position="911"/>
    </location>
</feature>
<feature type="compositionally biased region" description="Pro residues" evidence="3">
    <location>
        <begin position="324"/>
        <end position="333"/>
    </location>
</feature>
<feature type="signal peptide" evidence="5">
    <location>
        <begin position="1"/>
        <end position="22"/>
    </location>
</feature>
<comment type="similarity">
    <text evidence="1">Belongs to the formin-like family. Class-I subfamily.</text>
</comment>
<dbReference type="Proteomes" id="UP001177003">
    <property type="component" value="Chromosome 5"/>
</dbReference>
<protein>
    <recommendedName>
        <fullName evidence="2">Formin-like protein</fullName>
    </recommendedName>
</protein>
<dbReference type="SUPFAM" id="SSF101447">
    <property type="entry name" value="Formin homology 2 domain (FH2 domain)"/>
    <property type="match status" value="1"/>
</dbReference>
<dbReference type="InterPro" id="IPR015425">
    <property type="entry name" value="FH2_Formin"/>
</dbReference>
<sequence>MGAKVVILFMTIIILLYPLAEAVESDRHRQQLPPDNQMYLEETMDEDTAELLWVNCGAELMYTMEAFEDLEYCGCDKSITGKERIIKAINVQDPHVKKTILDCLKEKRIVLSKLRKDKLSATTSLYIKYLVSFLSKPNIIIDHFHGRRKLGETVSQGTVVVAVIVTAIFTMCLAGLLFYCYIKKHGGIQNNDEKPLLSLSMGGFRRKSTDNQSNGQKNDSSMDARVSVDPDASGIPNVNDGSSLDPSMQPPRVKESLRHTLKPRAVRAESSLRPTGKTEFAIRPSAGNTGSPIGVGGTESSPHPESSTQQPPPTGSSLAAPAPAADPPPPPAHVIPHVQLTEPKPPSVESPPAQTQGASPPPQTQGAPPPPPQTQGTPPPPSQNQGAPPPPPPTGETGGAPPPPPPATEGSGAPPPPPPTGGSGSGAPPPPPKLGGNAGAPPPPPLRGSVARPLSAALRLRRTEQVDASKAKLKPFFWDKVMAKPDQQMVWDKIRSGSFQFNEEMIESLFGYQAAEKNKDQDTKNVATKNKDPPVHFVQIIDPKKAQNLSILLKALNVTTEEVSAALIEGNELPIEIVQTLLKMAPTSEEELKLRLYDGDLHRLGPAERFLKVLVEIPYAFRRLESLLFMCTLQDEESNIKESLETLEAACVQLKKSRLFLKLLEAVLKTGNRMNVGTFRVQEIMRSEGIRAVRSAKEGKNISSIKTEDLLLEPPPEEADEHYCKLGLEVVSCLSSELEDVKRAAIIDADGLTSSVSKLGNALLKARESLNTDMKILEEQLEEEADEFWLILSTFVENAEKEISWMLEEEKRIIALVKSTADYFHGKSGKDEGLRLFTVVRDFLIILEKVVKEIQAAPIKPLKKKDNMSSGTQKKEEMSLDPERKDDQNQSTNGGPTLTRIPNCQIPSPPD</sequence>
<dbReference type="InterPro" id="IPR027643">
    <property type="entry name" value="Formin-like_plant"/>
</dbReference>